<sequence length="624" mass="69859">MKAKVVAKDSILNHISAQFTNLNVEAFTNYIRGDFNLLQLKPLHIDSKLKAKINLADIQSIYPIDSVQLKGDLDVNLNVKGILDRKAKKYPAAQSDLVLKNASVVHLKYPKIPLDSIQIQASISNPNGSAKGLAIRFNPIQFILAGSPFKLSGSVNDLNQIHYDIKTHGDINLANLSKLFPIKGVTMSGTISTDLVMKGSKSDLDKRNFKNIKNGGQLVAKNLKFGAKIFPETFQIQRGTFKFYQDRLYFDDFYAAYGKSDLALSGYIHNFLHYLYNRHYLKESKQTLASEFTLKSNLIYADEFMEMLAIYTDYKYRNEMEAAPVVIDSITPQIKEQVKANNSKGVIWIPKTADLVITAQVKKMQFEAYKVENFSGKLIAKNRKLAINKAQLDMAGSNLAMDFTYMATQRKLAHITAQIEAENFDIQRAYKEVPIFAEMVSMAQDAYGTASLNYFIEGALNQNLDLDLKSISGGGVLTLEDIKFKNFKLLNQVSKSAKAKDLENAPFNQIPIKTTIKDNVITILPTTMKMAGFRGKLEGQVTLDAHLNLGFRLGLPPFGLINVPMKITGTADDFKIKVGKYKEDGAFASESELKSDLEQEKMRTHTDSVFKTVKTDSLQVKQMP</sequence>
<reference evidence="1" key="1">
    <citation type="submission" date="2021-08" db="EMBL/GenBank/DDBJ databases">
        <title>Flavobacterium sp. strain CC-SYL302.</title>
        <authorList>
            <person name="Lin S.-Y."/>
            <person name="Lee T.-H."/>
            <person name="Young C.-C."/>
        </authorList>
    </citation>
    <scope>NUCLEOTIDE SEQUENCE</scope>
    <source>
        <strain evidence="1">CC-SYL302</strain>
    </source>
</reference>
<dbReference type="RefSeq" id="WP_264432148.1">
    <property type="nucleotide sequence ID" value="NZ_CP081495.1"/>
</dbReference>
<keyword evidence="2" id="KW-1185">Reference proteome</keyword>
<accession>A0ABY6LZX9</accession>
<dbReference type="InterPro" id="IPR052894">
    <property type="entry name" value="AsmA-related"/>
</dbReference>
<dbReference type="PANTHER" id="PTHR30441">
    <property type="entry name" value="DUF748 DOMAIN-CONTAINING PROTEIN"/>
    <property type="match status" value="1"/>
</dbReference>
<dbReference type="PANTHER" id="PTHR30441:SF8">
    <property type="entry name" value="DUF748 DOMAIN-CONTAINING PROTEIN"/>
    <property type="match status" value="1"/>
</dbReference>
<protein>
    <submittedName>
        <fullName evidence="1">DUF3971 domain-containing protein</fullName>
    </submittedName>
</protein>
<evidence type="ECO:0000313" key="2">
    <source>
        <dbReference type="Proteomes" id="UP001163328"/>
    </source>
</evidence>
<dbReference type="EMBL" id="CP081495">
    <property type="protein sequence ID" value="UYW00426.1"/>
    <property type="molecule type" value="Genomic_DNA"/>
</dbReference>
<dbReference type="Proteomes" id="UP001163328">
    <property type="component" value="Chromosome"/>
</dbReference>
<proteinExistence type="predicted"/>
<gene>
    <name evidence="1" type="ORF">K5I29_07610</name>
</gene>
<evidence type="ECO:0000313" key="1">
    <source>
        <dbReference type="EMBL" id="UYW00426.1"/>
    </source>
</evidence>
<organism evidence="1 2">
    <name type="scientific">Flavobacterium agricola</name>
    <dbReference type="NCBI Taxonomy" id="2870839"/>
    <lineage>
        <taxon>Bacteria</taxon>
        <taxon>Pseudomonadati</taxon>
        <taxon>Bacteroidota</taxon>
        <taxon>Flavobacteriia</taxon>
        <taxon>Flavobacteriales</taxon>
        <taxon>Flavobacteriaceae</taxon>
        <taxon>Flavobacterium</taxon>
    </lineage>
</organism>
<name>A0ABY6LZX9_9FLAO</name>